<evidence type="ECO:0000259" key="2">
    <source>
        <dbReference type="Pfam" id="PF00582"/>
    </source>
</evidence>
<dbReference type="PANTHER" id="PTHR31964">
    <property type="entry name" value="ADENINE NUCLEOTIDE ALPHA HYDROLASES-LIKE SUPERFAMILY PROTEIN"/>
    <property type="match status" value="1"/>
</dbReference>
<dbReference type="InterPro" id="IPR014729">
    <property type="entry name" value="Rossmann-like_a/b/a_fold"/>
</dbReference>
<dbReference type="PANTHER" id="PTHR31964:SF113">
    <property type="entry name" value="USPA DOMAIN-CONTAINING PROTEIN"/>
    <property type="match status" value="1"/>
</dbReference>
<sequence length="140" mass="15028">MRKILLAVDGSEQSHNAVRFAINFCRDHGALEIHLLTVEPKPEAWQTHGMEPEVIKAHLKAHCHAVQQSAQALLKDAGLSAQAHFREGDVAQTIVIEADRLACDAIVIGSRGLGAFAGIALGSVTRKVLHLANCPVVCVK</sequence>
<keyword evidence="4" id="KW-1185">Reference proteome</keyword>
<reference evidence="3 4" key="1">
    <citation type="submission" date="2024-07" db="EMBL/GenBank/DDBJ databases">
        <title>Uliginosibacterium flavum JJ3220;KACC:17644.</title>
        <authorList>
            <person name="Kim M.K."/>
        </authorList>
    </citation>
    <scope>NUCLEOTIDE SEQUENCE [LARGE SCALE GENOMIC DNA]</scope>
    <source>
        <strain evidence="3 4">KACC:17644</strain>
    </source>
</reference>
<proteinExistence type="inferred from homology"/>
<dbReference type="Gene3D" id="3.40.50.620">
    <property type="entry name" value="HUPs"/>
    <property type="match status" value="1"/>
</dbReference>
<accession>A0ABV2TFL3</accession>
<dbReference type="SUPFAM" id="SSF52402">
    <property type="entry name" value="Adenine nucleotide alpha hydrolases-like"/>
    <property type="match status" value="1"/>
</dbReference>
<gene>
    <name evidence="3" type="ORF">ABXR19_00830</name>
</gene>
<dbReference type="RefSeq" id="WP_354599172.1">
    <property type="nucleotide sequence ID" value="NZ_JBEWZI010000001.1"/>
</dbReference>
<comment type="caution">
    <text evidence="3">The sequence shown here is derived from an EMBL/GenBank/DDBJ whole genome shotgun (WGS) entry which is preliminary data.</text>
</comment>
<dbReference type="InterPro" id="IPR006016">
    <property type="entry name" value="UspA"/>
</dbReference>
<dbReference type="CDD" id="cd00293">
    <property type="entry name" value="USP-like"/>
    <property type="match status" value="1"/>
</dbReference>
<evidence type="ECO:0000256" key="1">
    <source>
        <dbReference type="ARBA" id="ARBA00008791"/>
    </source>
</evidence>
<organism evidence="3 4">
    <name type="scientific">Uliginosibacterium flavum</name>
    <dbReference type="NCBI Taxonomy" id="1396831"/>
    <lineage>
        <taxon>Bacteria</taxon>
        <taxon>Pseudomonadati</taxon>
        <taxon>Pseudomonadota</taxon>
        <taxon>Betaproteobacteria</taxon>
        <taxon>Rhodocyclales</taxon>
        <taxon>Zoogloeaceae</taxon>
        <taxon>Uliginosibacterium</taxon>
    </lineage>
</organism>
<dbReference type="PRINTS" id="PR01438">
    <property type="entry name" value="UNVRSLSTRESS"/>
</dbReference>
<dbReference type="InterPro" id="IPR006015">
    <property type="entry name" value="Universal_stress_UspA"/>
</dbReference>
<dbReference type="Pfam" id="PF00582">
    <property type="entry name" value="Usp"/>
    <property type="match status" value="1"/>
</dbReference>
<dbReference type="EMBL" id="JBEWZI010000001">
    <property type="protein sequence ID" value="MET7012713.1"/>
    <property type="molecule type" value="Genomic_DNA"/>
</dbReference>
<dbReference type="Proteomes" id="UP001549691">
    <property type="component" value="Unassembled WGS sequence"/>
</dbReference>
<name>A0ABV2TFL3_9RHOO</name>
<evidence type="ECO:0000313" key="3">
    <source>
        <dbReference type="EMBL" id="MET7012713.1"/>
    </source>
</evidence>
<feature type="domain" description="UspA" evidence="2">
    <location>
        <begin position="1"/>
        <end position="140"/>
    </location>
</feature>
<protein>
    <submittedName>
        <fullName evidence="3">Universal stress protein</fullName>
    </submittedName>
</protein>
<evidence type="ECO:0000313" key="4">
    <source>
        <dbReference type="Proteomes" id="UP001549691"/>
    </source>
</evidence>
<comment type="similarity">
    <text evidence="1">Belongs to the universal stress protein A family.</text>
</comment>